<dbReference type="InterPro" id="IPR058825">
    <property type="entry name" value="MDM34_N"/>
</dbReference>
<keyword evidence="2" id="KW-0813">Transport</keyword>
<proteinExistence type="predicted"/>
<evidence type="ECO:0000256" key="2">
    <source>
        <dbReference type="ARBA" id="ARBA00022448"/>
    </source>
</evidence>
<dbReference type="CDD" id="cd21673">
    <property type="entry name" value="SMP_Mdm34"/>
    <property type="match status" value="1"/>
</dbReference>
<comment type="subcellular location">
    <subcellularLocation>
        <location evidence="1">Membrane</location>
    </subcellularLocation>
</comment>
<evidence type="ECO:0000256" key="7">
    <source>
        <dbReference type="ARBA" id="ARBA00023121"/>
    </source>
</evidence>
<dbReference type="Proteomes" id="UP000009328">
    <property type="component" value="Unassembled WGS sequence"/>
</dbReference>
<dbReference type="InterPro" id="IPR027536">
    <property type="entry name" value="MDM34"/>
</dbReference>
<evidence type="ECO:0000256" key="6">
    <source>
        <dbReference type="ARBA" id="ARBA00023055"/>
    </source>
</evidence>
<evidence type="ECO:0000259" key="11">
    <source>
        <dbReference type="PROSITE" id="PS51847"/>
    </source>
</evidence>
<dbReference type="AlphaFoldDB" id="K0KKM3"/>
<comment type="caution">
    <text evidence="12">The sequence shown here is derived from an EMBL/GenBank/DDBJ whole genome shotgun (WGS) entry which is preliminary data.</text>
</comment>
<reference evidence="12 13" key="1">
    <citation type="journal article" date="2012" name="Eukaryot. Cell">
        <title>Draft genome sequence of Wickerhamomyces ciferrii NRRL Y-1031 F-60-10.</title>
        <authorList>
            <person name="Schneider J."/>
            <person name="Andrea H."/>
            <person name="Blom J."/>
            <person name="Jaenicke S."/>
            <person name="Ruckert C."/>
            <person name="Schorsch C."/>
            <person name="Szczepanowski R."/>
            <person name="Farwick M."/>
            <person name="Goesmann A."/>
            <person name="Puhler A."/>
            <person name="Schaffer S."/>
            <person name="Tauch A."/>
            <person name="Kohler T."/>
            <person name="Brinkrolf K."/>
        </authorList>
    </citation>
    <scope>NUCLEOTIDE SEQUENCE [LARGE SCALE GENOMIC DNA]</scope>
    <source>
        <strain evidence="13">ATCC 14091 / BCRC 22168 / CBS 111 / JCM 3599 / NBRC 0793 / NRRL Y-1031 F-60-10</strain>
    </source>
</reference>
<evidence type="ECO:0000256" key="8">
    <source>
        <dbReference type="ARBA" id="ARBA00023128"/>
    </source>
</evidence>
<sequence length="438" mass="50798">MSFLFNWMDLKILDLKTSINSLLSSIQTNETNDQSNESNEIPKNLSISSLSIGKTPPIFELLEIIDLKKDKFKGLFKFLYNGELNITFKTDYEANSIKLIQFDDFTKPNFILVDKSSILPVEFKIKNLKIDSFLTVVYNLDKITIVFNDDPFIDLDFETSLDEFLDDELFKILKNDVLNLITEGLKHDLPELLRSYIPNEDLDNAKIDTIIENNQHIGDHEIEDKEEVLNTTSCFKLQEHGFDTLSLAPQGFKDVIQRIALSHIEYQNMEVNQSHDNDLSFKKRRRIKMKSKKHTKHQISQSSTLTPEIHIDQTNQSSSLLESESEFSTTLIDSSFTSTNSLNDYLTEETLKSNSPILEKLDPYESLTHPMDLLPNYSNLKDIDTYALSIDKFYKSDKKGRPSSNYINLNNDYKEFMNNNQQNQQDEDDDDEVFYDFD</sequence>
<dbReference type="GO" id="GO:1990456">
    <property type="term" value="P:mitochondrion-endoplasmic reticulum membrane tethering"/>
    <property type="evidence" value="ECO:0007669"/>
    <property type="project" value="TreeGrafter"/>
</dbReference>
<dbReference type="PANTHER" id="PTHR28185:SF1">
    <property type="entry name" value="MITOCHONDRIAL DISTRIBUTION AND MORPHOLOGY PROTEIN 34"/>
    <property type="match status" value="1"/>
</dbReference>
<evidence type="ECO:0000313" key="12">
    <source>
        <dbReference type="EMBL" id="CCH43541.1"/>
    </source>
</evidence>
<keyword evidence="7" id="KW-0446">Lipid-binding</keyword>
<evidence type="ECO:0000256" key="9">
    <source>
        <dbReference type="ARBA" id="ARBA00023136"/>
    </source>
</evidence>
<dbReference type="STRING" id="1206466.K0KKM3"/>
<dbReference type="HOGENOM" id="CLU_625856_0_0_1"/>
<dbReference type="GO" id="GO:0032865">
    <property type="term" value="C:ERMES complex"/>
    <property type="evidence" value="ECO:0007669"/>
    <property type="project" value="InterPro"/>
</dbReference>
<dbReference type="PROSITE" id="PS51847">
    <property type="entry name" value="SMP"/>
    <property type="match status" value="1"/>
</dbReference>
<keyword evidence="5" id="KW-1000">Mitochondrion outer membrane</keyword>
<keyword evidence="3" id="KW-1134">Transmembrane beta strand</keyword>
<organism evidence="12 13">
    <name type="scientific">Wickerhamomyces ciferrii (strain ATCC 14091 / BCRC 22168 / CBS 111 / JCM 3599 / NBRC 0793 / NRRL Y-1031 F-60-10)</name>
    <name type="common">Yeast</name>
    <name type="synonym">Pichia ciferrii</name>
    <dbReference type="NCBI Taxonomy" id="1206466"/>
    <lineage>
        <taxon>Eukaryota</taxon>
        <taxon>Fungi</taxon>
        <taxon>Dikarya</taxon>
        <taxon>Ascomycota</taxon>
        <taxon>Saccharomycotina</taxon>
        <taxon>Saccharomycetes</taxon>
        <taxon>Phaffomycetales</taxon>
        <taxon>Wickerhamomycetaceae</taxon>
        <taxon>Wickerhamomyces</taxon>
    </lineage>
</organism>
<evidence type="ECO:0000256" key="5">
    <source>
        <dbReference type="ARBA" id="ARBA00022787"/>
    </source>
</evidence>
<dbReference type="PANTHER" id="PTHR28185">
    <property type="entry name" value="MITOCHONDRIAL DISTRIBUTION AND MORPHOLOGY PROTEIN 34"/>
    <property type="match status" value="1"/>
</dbReference>
<dbReference type="GO" id="GO:0015914">
    <property type="term" value="P:phospholipid transport"/>
    <property type="evidence" value="ECO:0007669"/>
    <property type="project" value="TreeGrafter"/>
</dbReference>
<evidence type="ECO:0000256" key="1">
    <source>
        <dbReference type="ARBA" id="ARBA00004370"/>
    </source>
</evidence>
<evidence type="ECO:0000256" key="4">
    <source>
        <dbReference type="ARBA" id="ARBA00022692"/>
    </source>
</evidence>
<keyword evidence="13" id="KW-1185">Reference proteome</keyword>
<feature type="compositionally biased region" description="Polar residues" evidence="10">
    <location>
        <begin position="298"/>
        <end position="316"/>
    </location>
</feature>
<dbReference type="InterPro" id="IPR031468">
    <property type="entry name" value="SMP_LBD"/>
</dbReference>
<dbReference type="GO" id="GO:0007005">
    <property type="term" value="P:mitochondrion organization"/>
    <property type="evidence" value="ECO:0007669"/>
    <property type="project" value="InterPro"/>
</dbReference>
<feature type="domain" description="SMP-LTD" evidence="11">
    <location>
        <begin position="1"/>
        <end position="198"/>
    </location>
</feature>
<dbReference type="InParanoid" id="K0KKM3"/>
<evidence type="ECO:0000313" key="13">
    <source>
        <dbReference type="Proteomes" id="UP000009328"/>
    </source>
</evidence>
<keyword evidence="8" id="KW-0496">Mitochondrion</keyword>
<evidence type="ECO:0000256" key="10">
    <source>
        <dbReference type="SAM" id="MobiDB-lite"/>
    </source>
</evidence>
<accession>K0KKM3</accession>
<evidence type="ECO:0000256" key="3">
    <source>
        <dbReference type="ARBA" id="ARBA00022452"/>
    </source>
</evidence>
<gene>
    <name evidence="12" type="ORF">BN7_3093</name>
</gene>
<dbReference type="Pfam" id="PF26545">
    <property type="entry name" value="Mdm34_N"/>
    <property type="match status" value="1"/>
</dbReference>
<protein>
    <recommendedName>
        <fullName evidence="11">SMP-LTD domain-containing protein</fullName>
    </recommendedName>
</protein>
<dbReference type="EMBL" id="CAIF01000083">
    <property type="protein sequence ID" value="CCH43541.1"/>
    <property type="molecule type" value="Genomic_DNA"/>
</dbReference>
<feature type="region of interest" description="Disordered" evidence="10">
    <location>
        <begin position="289"/>
        <end position="322"/>
    </location>
</feature>
<keyword evidence="6" id="KW-0445">Lipid transport</keyword>
<keyword evidence="9" id="KW-0472">Membrane</keyword>
<keyword evidence="4" id="KW-0812">Transmembrane</keyword>
<dbReference type="GO" id="GO:0008289">
    <property type="term" value="F:lipid binding"/>
    <property type="evidence" value="ECO:0007669"/>
    <property type="project" value="UniProtKB-KW"/>
</dbReference>
<name>K0KKM3_WICCF</name>